<dbReference type="Proteomes" id="UP001500027">
    <property type="component" value="Unassembled WGS sequence"/>
</dbReference>
<accession>A0ABP8E769</accession>
<name>A0ABP8E769_9FLAO</name>
<evidence type="ECO:0000313" key="1">
    <source>
        <dbReference type="EMBL" id="GAA4267999.1"/>
    </source>
</evidence>
<reference evidence="2" key="1">
    <citation type="journal article" date="2019" name="Int. J. Syst. Evol. Microbiol.">
        <title>The Global Catalogue of Microorganisms (GCM) 10K type strain sequencing project: providing services to taxonomists for standard genome sequencing and annotation.</title>
        <authorList>
            <consortium name="The Broad Institute Genomics Platform"/>
            <consortium name="The Broad Institute Genome Sequencing Center for Infectious Disease"/>
            <person name="Wu L."/>
            <person name="Ma J."/>
        </authorList>
    </citation>
    <scope>NUCLEOTIDE SEQUENCE [LARGE SCALE GENOMIC DNA]</scope>
    <source>
        <strain evidence="2">JCM 17452</strain>
    </source>
</reference>
<organism evidence="1 2">
    <name type="scientific">Hyunsoonleella aestuarii</name>
    <dbReference type="NCBI Taxonomy" id="912802"/>
    <lineage>
        <taxon>Bacteria</taxon>
        <taxon>Pseudomonadati</taxon>
        <taxon>Bacteroidota</taxon>
        <taxon>Flavobacteriia</taxon>
        <taxon>Flavobacteriales</taxon>
        <taxon>Flavobacteriaceae</taxon>
    </lineage>
</organism>
<proteinExistence type="predicted"/>
<comment type="caution">
    <text evidence="1">The sequence shown here is derived from an EMBL/GenBank/DDBJ whole genome shotgun (WGS) entry which is preliminary data.</text>
</comment>
<protein>
    <submittedName>
        <fullName evidence="1">WbqC family protein</fullName>
    </submittedName>
</protein>
<keyword evidence="2" id="KW-1185">Reference proteome</keyword>
<dbReference type="RefSeq" id="WP_139002007.1">
    <property type="nucleotide sequence ID" value="NZ_BAABAV010000001.1"/>
</dbReference>
<dbReference type="Pfam" id="PF08889">
    <property type="entry name" value="WbqC"/>
    <property type="match status" value="1"/>
</dbReference>
<dbReference type="InterPro" id="IPR014985">
    <property type="entry name" value="WbqC"/>
</dbReference>
<evidence type="ECO:0000313" key="2">
    <source>
        <dbReference type="Proteomes" id="UP001500027"/>
    </source>
</evidence>
<gene>
    <name evidence="1" type="ORF">GCM10022257_01000</name>
</gene>
<sequence length="229" mass="27005">MKVAIMQPYFFPYIGYFQLIHAVDIFVIYDDVNFIKQSWITRNNILVKNEAFRINLIVEGASSYKKINQISRIVENKKWLKTIEQSYRKAPFFSAVYPLVREIALNEEKSISRFLMMTLQRIAQYLDIQTTFKLSSELKKDDNLKAQDKVIAICKALNAIHYINATGGQNLYNKDDFNANQITLNFINTKPITYKQYDNQFIPWLSIIDVLMFNEKDEVKELLKQYELI</sequence>
<dbReference type="EMBL" id="BAABAV010000001">
    <property type="protein sequence ID" value="GAA4267999.1"/>
    <property type="molecule type" value="Genomic_DNA"/>
</dbReference>